<dbReference type="InterPro" id="IPR050350">
    <property type="entry name" value="Compl-Cell_Adhes-Reg"/>
</dbReference>
<dbReference type="CDD" id="cd00033">
    <property type="entry name" value="CCP"/>
    <property type="match status" value="4"/>
</dbReference>
<gene>
    <name evidence="7" type="ORF">g.1847</name>
</gene>
<feature type="disulfide bond" evidence="5">
    <location>
        <begin position="218"/>
        <end position="245"/>
    </location>
</feature>
<evidence type="ECO:0000256" key="5">
    <source>
        <dbReference type="PROSITE-ProRule" id="PRU00302"/>
    </source>
</evidence>
<dbReference type="PANTHER" id="PTHR19325:SF575">
    <property type="entry name" value="LOCOMOTION-RELATED PROTEIN HIKARU GENKI"/>
    <property type="match status" value="1"/>
</dbReference>
<dbReference type="SUPFAM" id="SSF57535">
    <property type="entry name" value="Complement control module/SCR domain"/>
    <property type="match status" value="4"/>
</dbReference>
<feature type="domain" description="Sushi" evidence="6">
    <location>
        <begin position="1"/>
        <end position="54"/>
    </location>
</feature>
<accession>A0A1B6C649</accession>
<feature type="domain" description="Sushi" evidence="6">
    <location>
        <begin position="248"/>
        <end position="304"/>
    </location>
</feature>
<comment type="caution">
    <text evidence="5">Lacks conserved residue(s) required for the propagation of feature annotation.</text>
</comment>
<keyword evidence="3 5" id="KW-1015">Disulfide bond</keyword>
<feature type="disulfide bond" evidence="5">
    <location>
        <begin position="25"/>
        <end position="52"/>
    </location>
</feature>
<dbReference type="SMART" id="SM00032">
    <property type="entry name" value="CCP"/>
    <property type="match status" value="4"/>
</dbReference>
<dbReference type="EMBL" id="GEDC01028573">
    <property type="protein sequence ID" value="JAS08725.1"/>
    <property type="molecule type" value="Transcribed_RNA"/>
</dbReference>
<feature type="non-terminal residue" evidence="7">
    <location>
        <position position="1"/>
    </location>
</feature>
<evidence type="ECO:0000256" key="4">
    <source>
        <dbReference type="ARBA" id="ARBA00023180"/>
    </source>
</evidence>
<proteinExistence type="predicted"/>
<dbReference type="InterPro" id="IPR035976">
    <property type="entry name" value="Sushi/SCR/CCP_sf"/>
</dbReference>
<dbReference type="PANTHER" id="PTHR19325">
    <property type="entry name" value="COMPLEMENT COMPONENT-RELATED SUSHI DOMAIN-CONTAINING"/>
    <property type="match status" value="1"/>
</dbReference>
<keyword evidence="4" id="KW-0325">Glycoprotein</keyword>
<evidence type="ECO:0000256" key="3">
    <source>
        <dbReference type="ARBA" id="ARBA00023157"/>
    </source>
</evidence>
<keyword evidence="2" id="KW-0677">Repeat</keyword>
<organism evidence="7">
    <name type="scientific">Clastoptera arizonana</name>
    <name type="common">Arizona spittle bug</name>
    <dbReference type="NCBI Taxonomy" id="38151"/>
    <lineage>
        <taxon>Eukaryota</taxon>
        <taxon>Metazoa</taxon>
        <taxon>Ecdysozoa</taxon>
        <taxon>Arthropoda</taxon>
        <taxon>Hexapoda</taxon>
        <taxon>Insecta</taxon>
        <taxon>Pterygota</taxon>
        <taxon>Neoptera</taxon>
        <taxon>Paraneoptera</taxon>
        <taxon>Hemiptera</taxon>
        <taxon>Auchenorrhyncha</taxon>
        <taxon>Cercopoidea</taxon>
        <taxon>Clastopteridae</taxon>
        <taxon>Clastoptera</taxon>
    </lineage>
</organism>
<keyword evidence="1 5" id="KW-0768">Sushi</keyword>
<dbReference type="Pfam" id="PF00084">
    <property type="entry name" value="Sushi"/>
    <property type="match status" value="4"/>
</dbReference>
<evidence type="ECO:0000256" key="1">
    <source>
        <dbReference type="ARBA" id="ARBA00022659"/>
    </source>
</evidence>
<evidence type="ECO:0000256" key="2">
    <source>
        <dbReference type="ARBA" id="ARBA00022737"/>
    </source>
</evidence>
<feature type="domain" description="Sushi" evidence="6">
    <location>
        <begin position="189"/>
        <end position="247"/>
    </location>
</feature>
<reference evidence="7" key="1">
    <citation type="submission" date="2015-12" db="EMBL/GenBank/DDBJ databases">
        <title>De novo transcriptome assembly of four potential Pierce s Disease insect vectors from Arizona vineyards.</title>
        <authorList>
            <person name="Tassone E.E."/>
        </authorList>
    </citation>
    <scope>NUCLEOTIDE SEQUENCE</scope>
</reference>
<feature type="domain" description="Sushi" evidence="6">
    <location>
        <begin position="55"/>
        <end position="121"/>
    </location>
</feature>
<dbReference type="Gene3D" id="2.10.70.10">
    <property type="entry name" value="Complement Module, domain 1"/>
    <property type="match status" value="5"/>
</dbReference>
<dbReference type="AlphaFoldDB" id="A0A1B6C649"/>
<protein>
    <recommendedName>
        <fullName evidence="6">Sushi domain-containing protein</fullName>
    </recommendedName>
</protein>
<dbReference type="PROSITE" id="PS50923">
    <property type="entry name" value="SUSHI"/>
    <property type="match status" value="5"/>
</dbReference>
<name>A0A1B6C649_9HEMI</name>
<evidence type="ECO:0000313" key="7">
    <source>
        <dbReference type="EMBL" id="JAS08725.1"/>
    </source>
</evidence>
<evidence type="ECO:0000259" key="6">
    <source>
        <dbReference type="PROSITE" id="PS50923"/>
    </source>
</evidence>
<feature type="domain" description="Sushi" evidence="6">
    <location>
        <begin position="127"/>
        <end position="188"/>
    </location>
</feature>
<sequence>TPGLDLNKKILIQYLTLGSMIEINCNEGYTLKGLKHLTCLNNGEWSGTFGYCSPVHCPKINTAHFIMSSKIYGENVTVQCERPYELAKNGTLVQGGKATWICGKDGKWVDSANNEIINCDCLLMKGRQCSYPQGPAHGYIFQRGENKTLFNTNDVLEVQCRQGYQLHGRNHTTCKPDGTWTNLMNCTAVECNDPPLPRATTLVTLSSLLYGSMAEFQCIKGYRSFGDMAIRCQANKRWSRFKGICVKISCGKPAVAKEMTIIGHSYLFNDSLSVICPLGKTLTDSKPLTCLGNGKWNHIPECRAID</sequence>
<dbReference type="InterPro" id="IPR000436">
    <property type="entry name" value="Sushi_SCR_CCP_dom"/>
</dbReference>